<evidence type="ECO:0000313" key="2">
    <source>
        <dbReference type="Proteomes" id="UP000062788"/>
    </source>
</evidence>
<dbReference type="EMBL" id="LOWA01000024">
    <property type="protein sequence ID" value="KVE27908.1"/>
    <property type="molecule type" value="Genomic_DNA"/>
</dbReference>
<proteinExistence type="predicted"/>
<evidence type="ECO:0000313" key="1">
    <source>
        <dbReference type="EMBL" id="KVE27908.1"/>
    </source>
</evidence>
<sequence length="218" mass="24888">MLAYMLQRRFQRNIEQKKAKVAAHRLIFALLQQTNTIILIQRDYVFPELKNSGRFLSIPALAPFNLEKNTLQSSDLLFLLDDKAGRGILHCFYMAQENYIETLTQWNARSTLHLEKAQPALAASGLVSGADVTEKQIEEALGAHVYGALINVTDNCILSLRRTFRLLTDTRNKSRAYIVDRFGGDDFMDFSIPDTYGLDDESREDNSRVKMTLSVHRE</sequence>
<accession>A0A118DPF6</accession>
<gene>
    <name evidence="1" type="ORF">WS67_10020</name>
</gene>
<name>A0A118DPF6_9BURK</name>
<reference evidence="1 2" key="1">
    <citation type="submission" date="2015-11" db="EMBL/GenBank/DDBJ databases">
        <title>Expanding the genomic diversity of Burkholderia species for the development of highly accurate diagnostics.</title>
        <authorList>
            <person name="Sahl J."/>
            <person name="Keim P."/>
            <person name="Wagner D."/>
        </authorList>
    </citation>
    <scope>NUCLEOTIDE SEQUENCE [LARGE SCALE GENOMIC DNA]</scope>
    <source>
        <strain evidence="1 2">TSV85</strain>
    </source>
</reference>
<organism evidence="1 2">
    <name type="scientific">Burkholderia singularis</name>
    <dbReference type="NCBI Taxonomy" id="1503053"/>
    <lineage>
        <taxon>Bacteria</taxon>
        <taxon>Pseudomonadati</taxon>
        <taxon>Pseudomonadota</taxon>
        <taxon>Betaproteobacteria</taxon>
        <taxon>Burkholderiales</taxon>
        <taxon>Burkholderiaceae</taxon>
        <taxon>Burkholderia</taxon>
        <taxon>pseudomallei group</taxon>
    </lineage>
</organism>
<protein>
    <submittedName>
        <fullName evidence="1">Uncharacterized protein</fullName>
    </submittedName>
</protein>
<comment type="caution">
    <text evidence="1">The sequence shown here is derived from an EMBL/GenBank/DDBJ whole genome shotgun (WGS) entry which is preliminary data.</text>
</comment>
<keyword evidence="2" id="KW-1185">Reference proteome</keyword>
<dbReference type="AlphaFoldDB" id="A0A118DPF6"/>
<dbReference type="Proteomes" id="UP000062788">
    <property type="component" value="Unassembled WGS sequence"/>
</dbReference>